<dbReference type="EMBL" id="CAJQZP010000935">
    <property type="protein sequence ID" value="CAG4997960.1"/>
    <property type="molecule type" value="Genomic_DNA"/>
</dbReference>
<organism evidence="1 2">
    <name type="scientific">Parnassius apollo</name>
    <name type="common">Apollo butterfly</name>
    <name type="synonym">Papilio apollo</name>
    <dbReference type="NCBI Taxonomy" id="110799"/>
    <lineage>
        <taxon>Eukaryota</taxon>
        <taxon>Metazoa</taxon>
        <taxon>Ecdysozoa</taxon>
        <taxon>Arthropoda</taxon>
        <taxon>Hexapoda</taxon>
        <taxon>Insecta</taxon>
        <taxon>Pterygota</taxon>
        <taxon>Neoptera</taxon>
        <taxon>Endopterygota</taxon>
        <taxon>Lepidoptera</taxon>
        <taxon>Glossata</taxon>
        <taxon>Ditrysia</taxon>
        <taxon>Papilionoidea</taxon>
        <taxon>Papilionidae</taxon>
        <taxon>Parnassiinae</taxon>
        <taxon>Parnassini</taxon>
        <taxon>Parnassius</taxon>
        <taxon>Parnassius</taxon>
    </lineage>
</organism>
<proteinExistence type="predicted"/>
<evidence type="ECO:0000313" key="2">
    <source>
        <dbReference type="Proteomes" id="UP000691718"/>
    </source>
</evidence>
<gene>
    <name evidence="1" type="ORF">PAPOLLO_LOCUS13285</name>
</gene>
<name>A0A8S3X3B9_PARAO</name>
<sequence length="108" mass="11985">MVLSEKFLTQSPFVLKYQVKSPHLEARYCLPSLSEFPPLFDLLEQAPTVLGGTKRLISAVYITATAVRARTLALSHRCAIDFPPFVVFIDARVSASETAQQSRDSLSK</sequence>
<reference evidence="1" key="1">
    <citation type="submission" date="2021-04" db="EMBL/GenBank/DDBJ databases">
        <authorList>
            <person name="Tunstrom K."/>
        </authorList>
    </citation>
    <scope>NUCLEOTIDE SEQUENCE</scope>
</reference>
<protein>
    <submittedName>
        <fullName evidence="1">(apollo) hypothetical protein</fullName>
    </submittedName>
</protein>
<comment type="caution">
    <text evidence="1">The sequence shown here is derived from an EMBL/GenBank/DDBJ whole genome shotgun (WGS) entry which is preliminary data.</text>
</comment>
<accession>A0A8S3X3B9</accession>
<evidence type="ECO:0000313" key="1">
    <source>
        <dbReference type="EMBL" id="CAG4997960.1"/>
    </source>
</evidence>
<keyword evidence="2" id="KW-1185">Reference proteome</keyword>
<dbReference type="Proteomes" id="UP000691718">
    <property type="component" value="Unassembled WGS sequence"/>
</dbReference>
<dbReference type="AlphaFoldDB" id="A0A8S3X3B9"/>